<dbReference type="Pfam" id="PF01757">
    <property type="entry name" value="Acyl_transf_3"/>
    <property type="match status" value="1"/>
</dbReference>
<evidence type="ECO:0000256" key="6">
    <source>
        <dbReference type="ARBA" id="ARBA00023136"/>
    </source>
</evidence>
<feature type="domain" description="Acyltransferase 3" evidence="8">
    <location>
        <begin position="5"/>
        <end position="323"/>
    </location>
</feature>
<evidence type="ECO:0000313" key="10">
    <source>
        <dbReference type="Proteomes" id="UP000078383"/>
    </source>
</evidence>
<feature type="transmembrane region" description="Helical" evidence="7">
    <location>
        <begin position="10"/>
        <end position="28"/>
    </location>
</feature>
<evidence type="ECO:0000313" key="9">
    <source>
        <dbReference type="EMBL" id="CUQ87521.1"/>
    </source>
</evidence>
<dbReference type="GO" id="GO:0009246">
    <property type="term" value="P:enterobacterial common antigen biosynthetic process"/>
    <property type="evidence" value="ECO:0007669"/>
    <property type="project" value="TreeGrafter"/>
</dbReference>
<dbReference type="PANTHER" id="PTHR40074:SF2">
    <property type="entry name" value="O-ACETYLTRANSFERASE WECH"/>
    <property type="match status" value="1"/>
</dbReference>
<dbReference type="Proteomes" id="UP000078383">
    <property type="component" value="Unassembled WGS sequence"/>
</dbReference>
<evidence type="ECO:0000256" key="2">
    <source>
        <dbReference type="ARBA" id="ARBA00007400"/>
    </source>
</evidence>
<dbReference type="OrthoDB" id="9810469at2"/>
<dbReference type="InterPro" id="IPR002656">
    <property type="entry name" value="Acyl_transf_3_dom"/>
</dbReference>
<evidence type="ECO:0000256" key="1">
    <source>
        <dbReference type="ARBA" id="ARBA00004651"/>
    </source>
</evidence>
<feature type="transmembrane region" description="Helical" evidence="7">
    <location>
        <begin position="173"/>
        <end position="194"/>
    </location>
</feature>
<accession>A0A174ZUJ1</accession>
<keyword evidence="6 7" id="KW-0472">Membrane</keyword>
<protein>
    <submittedName>
        <fullName evidence="9">Inner membrane protein YiaH</fullName>
    </submittedName>
</protein>
<keyword evidence="4 7" id="KW-0812">Transmembrane</keyword>
<organism evidence="9 10">
    <name type="scientific">[Ruminococcus] torques</name>
    <dbReference type="NCBI Taxonomy" id="33039"/>
    <lineage>
        <taxon>Bacteria</taxon>
        <taxon>Bacillati</taxon>
        <taxon>Bacillota</taxon>
        <taxon>Clostridia</taxon>
        <taxon>Lachnospirales</taxon>
        <taxon>Lachnospiraceae</taxon>
        <taxon>Mediterraneibacter</taxon>
    </lineage>
</organism>
<feature type="transmembrane region" description="Helical" evidence="7">
    <location>
        <begin position="119"/>
        <end position="137"/>
    </location>
</feature>
<feature type="transmembrane region" description="Helical" evidence="7">
    <location>
        <begin position="206"/>
        <end position="227"/>
    </location>
</feature>
<feature type="transmembrane region" description="Helical" evidence="7">
    <location>
        <begin position="276"/>
        <end position="294"/>
    </location>
</feature>
<sequence>MKEKNYNLELIRMISFIFVIVIHVSNYYCRAYGDITIGEYSFSLLLNLLARISVPCFFMITGALLLGRQESLHKHAKRIFRFLIVLLVWSVIYMIWNAVYMRDPYQIKDLLYKPVEQHLWYLYAMIPIYLVLPFFQVMCKGMNLRMERAFLVVITAAVLFNYISTFFDEKMYYSVPMVGDRIYSYYVFIGYYIYKYRKHVMKGKMIPAGIFVVCMALNYGLTYAATLQDGEHYERLLEYGNPLLALAASMAFLMLVRLKKSEFNPSEQAKKWIDRFCGCSFGIYLIHIMFLDVYKRNIKPETFSAWIMIPVVSVGLVLLSFGCVWLIRKTKTGRKIM</sequence>
<dbReference type="GO" id="GO:0016413">
    <property type="term" value="F:O-acetyltransferase activity"/>
    <property type="evidence" value="ECO:0007669"/>
    <property type="project" value="TreeGrafter"/>
</dbReference>
<evidence type="ECO:0000256" key="3">
    <source>
        <dbReference type="ARBA" id="ARBA00022475"/>
    </source>
</evidence>
<feature type="transmembrane region" description="Helical" evidence="7">
    <location>
        <begin position="79"/>
        <end position="99"/>
    </location>
</feature>
<comment type="subcellular location">
    <subcellularLocation>
        <location evidence="1">Cell membrane</location>
        <topology evidence="1">Multi-pass membrane protein</topology>
    </subcellularLocation>
</comment>
<reference evidence="9 10" key="1">
    <citation type="submission" date="2015-09" db="EMBL/GenBank/DDBJ databases">
        <authorList>
            <consortium name="Pathogen Informatics"/>
        </authorList>
    </citation>
    <scope>NUCLEOTIDE SEQUENCE [LARGE SCALE GENOMIC DNA]</scope>
    <source>
        <strain evidence="9 10">2789STDY5834889</strain>
    </source>
</reference>
<feature type="transmembrane region" description="Helical" evidence="7">
    <location>
        <begin position="239"/>
        <end position="256"/>
    </location>
</feature>
<evidence type="ECO:0000259" key="8">
    <source>
        <dbReference type="Pfam" id="PF01757"/>
    </source>
</evidence>
<evidence type="ECO:0000256" key="4">
    <source>
        <dbReference type="ARBA" id="ARBA00022692"/>
    </source>
</evidence>
<gene>
    <name evidence="9" type="primary">yiaH</name>
    <name evidence="9" type="ORF">ERS852502_01577</name>
</gene>
<keyword evidence="5 7" id="KW-1133">Transmembrane helix</keyword>
<comment type="similarity">
    <text evidence="2">Belongs to the acyltransferase 3 family.</text>
</comment>
<dbReference type="RefSeq" id="WP_081021318.1">
    <property type="nucleotide sequence ID" value="NZ_CZBX01000006.1"/>
</dbReference>
<dbReference type="EMBL" id="CZBX01000006">
    <property type="protein sequence ID" value="CUQ87521.1"/>
    <property type="molecule type" value="Genomic_DNA"/>
</dbReference>
<feature type="transmembrane region" description="Helical" evidence="7">
    <location>
        <begin position="48"/>
        <end position="67"/>
    </location>
</feature>
<feature type="transmembrane region" description="Helical" evidence="7">
    <location>
        <begin position="306"/>
        <end position="327"/>
    </location>
</feature>
<evidence type="ECO:0000256" key="7">
    <source>
        <dbReference type="SAM" id="Phobius"/>
    </source>
</evidence>
<proteinExistence type="inferred from homology"/>
<dbReference type="PANTHER" id="PTHR40074">
    <property type="entry name" value="O-ACETYLTRANSFERASE WECH"/>
    <property type="match status" value="1"/>
</dbReference>
<dbReference type="AlphaFoldDB" id="A0A174ZUJ1"/>
<name>A0A174ZUJ1_9FIRM</name>
<evidence type="ECO:0000256" key="5">
    <source>
        <dbReference type="ARBA" id="ARBA00022989"/>
    </source>
</evidence>
<feature type="transmembrane region" description="Helical" evidence="7">
    <location>
        <begin position="149"/>
        <end position="167"/>
    </location>
</feature>
<keyword evidence="3" id="KW-1003">Cell membrane</keyword>
<dbReference type="GO" id="GO:0005886">
    <property type="term" value="C:plasma membrane"/>
    <property type="evidence" value="ECO:0007669"/>
    <property type="project" value="UniProtKB-SubCell"/>
</dbReference>